<dbReference type="AlphaFoldDB" id="A0AAN8Y5H1"/>
<name>A0AAN8Y5H1_SOLBU</name>
<evidence type="ECO:0000313" key="2">
    <source>
        <dbReference type="EMBL" id="KAK6777583.1"/>
    </source>
</evidence>
<sequence length="135" mass="15719">MKRELALLLPAGCSCRKREKRGGEGGFSSWKHRSLLLHWLTTIVLTEMEEIVATAFFVVATIVATISAIGPCRLMRRKRNRSEGKWKKGGSNWREEERERKRWHRRWQDARRLEAAEATGAVLLLGRGRERMKDF</sequence>
<keyword evidence="1" id="KW-0812">Transmembrane</keyword>
<proteinExistence type="predicted"/>
<feature type="transmembrane region" description="Helical" evidence="1">
    <location>
        <begin position="51"/>
        <end position="72"/>
    </location>
</feature>
<keyword evidence="3" id="KW-1185">Reference proteome</keyword>
<dbReference type="PROSITE" id="PS51257">
    <property type="entry name" value="PROKAR_LIPOPROTEIN"/>
    <property type="match status" value="1"/>
</dbReference>
<dbReference type="Proteomes" id="UP001371456">
    <property type="component" value="Unassembled WGS sequence"/>
</dbReference>
<dbReference type="EMBL" id="JBANQN010000010">
    <property type="protein sequence ID" value="KAK6777583.1"/>
    <property type="molecule type" value="Genomic_DNA"/>
</dbReference>
<evidence type="ECO:0008006" key="4">
    <source>
        <dbReference type="Google" id="ProtNLM"/>
    </source>
</evidence>
<reference evidence="2 3" key="1">
    <citation type="submission" date="2024-02" db="EMBL/GenBank/DDBJ databases">
        <title>de novo genome assembly of Solanum bulbocastanum strain 11H21.</title>
        <authorList>
            <person name="Hosaka A.J."/>
        </authorList>
    </citation>
    <scope>NUCLEOTIDE SEQUENCE [LARGE SCALE GENOMIC DNA]</scope>
    <source>
        <tissue evidence="2">Young leaves</tissue>
    </source>
</reference>
<gene>
    <name evidence="2" type="ORF">RDI58_024301</name>
</gene>
<comment type="caution">
    <text evidence="2">The sequence shown here is derived from an EMBL/GenBank/DDBJ whole genome shotgun (WGS) entry which is preliminary data.</text>
</comment>
<keyword evidence="1" id="KW-0472">Membrane</keyword>
<evidence type="ECO:0000256" key="1">
    <source>
        <dbReference type="SAM" id="Phobius"/>
    </source>
</evidence>
<keyword evidence="1" id="KW-1133">Transmembrane helix</keyword>
<evidence type="ECO:0000313" key="3">
    <source>
        <dbReference type="Proteomes" id="UP001371456"/>
    </source>
</evidence>
<protein>
    <recommendedName>
        <fullName evidence="4">Transmembrane protein</fullName>
    </recommendedName>
</protein>
<accession>A0AAN8Y5H1</accession>
<organism evidence="2 3">
    <name type="scientific">Solanum bulbocastanum</name>
    <name type="common">Wild potato</name>
    <dbReference type="NCBI Taxonomy" id="147425"/>
    <lineage>
        <taxon>Eukaryota</taxon>
        <taxon>Viridiplantae</taxon>
        <taxon>Streptophyta</taxon>
        <taxon>Embryophyta</taxon>
        <taxon>Tracheophyta</taxon>
        <taxon>Spermatophyta</taxon>
        <taxon>Magnoliopsida</taxon>
        <taxon>eudicotyledons</taxon>
        <taxon>Gunneridae</taxon>
        <taxon>Pentapetalae</taxon>
        <taxon>asterids</taxon>
        <taxon>lamiids</taxon>
        <taxon>Solanales</taxon>
        <taxon>Solanaceae</taxon>
        <taxon>Solanoideae</taxon>
        <taxon>Solaneae</taxon>
        <taxon>Solanum</taxon>
    </lineage>
</organism>